<gene>
    <name evidence="8" type="ORF">SAMN04488105_101236</name>
</gene>
<keyword evidence="1" id="KW-0808">Transferase</keyword>
<evidence type="ECO:0000256" key="1">
    <source>
        <dbReference type="ARBA" id="ARBA00022679"/>
    </source>
</evidence>
<evidence type="ECO:0000256" key="4">
    <source>
        <dbReference type="ARBA" id="ARBA00022840"/>
    </source>
</evidence>
<evidence type="ECO:0000256" key="3">
    <source>
        <dbReference type="ARBA" id="ARBA00022777"/>
    </source>
</evidence>
<dbReference type="InterPro" id="IPR036759">
    <property type="entry name" value="TPK_catalytic_sf"/>
</dbReference>
<dbReference type="SUPFAM" id="SSF63862">
    <property type="entry name" value="Thiamin pyrophosphokinase, substrate-binding domain"/>
    <property type="match status" value="1"/>
</dbReference>
<dbReference type="Pfam" id="PF04265">
    <property type="entry name" value="TPK_B1_binding"/>
    <property type="match status" value="1"/>
</dbReference>
<dbReference type="GO" id="GO:0016301">
    <property type="term" value="F:kinase activity"/>
    <property type="evidence" value="ECO:0007669"/>
    <property type="project" value="UniProtKB-KW"/>
</dbReference>
<dbReference type="InterPro" id="IPR036371">
    <property type="entry name" value="TPK_B1-bd_sf"/>
</dbReference>
<proteinExistence type="predicted"/>
<evidence type="ECO:0000256" key="2">
    <source>
        <dbReference type="ARBA" id="ARBA00022741"/>
    </source>
</evidence>
<evidence type="ECO:0000313" key="9">
    <source>
        <dbReference type="Proteomes" id="UP000198994"/>
    </source>
</evidence>
<dbReference type="InterPro" id="IPR007373">
    <property type="entry name" value="Thiamin_PyroPKinase_B1-bd"/>
</dbReference>
<evidence type="ECO:0000256" key="5">
    <source>
        <dbReference type="NCBIfam" id="TIGR01378"/>
    </source>
</evidence>
<dbReference type="PANTHER" id="PTHR41299">
    <property type="entry name" value="THIAMINE PYROPHOSPHOKINASE"/>
    <property type="match status" value="1"/>
</dbReference>
<dbReference type="PANTHER" id="PTHR41299:SF1">
    <property type="entry name" value="THIAMINE PYROPHOSPHOKINASE"/>
    <property type="match status" value="1"/>
</dbReference>
<protein>
    <recommendedName>
        <fullName evidence="5">Thiamine diphosphokinase</fullName>
        <ecNumber evidence="5">2.7.6.2</ecNumber>
    </recommendedName>
</protein>
<dbReference type="InterPro" id="IPR053149">
    <property type="entry name" value="TPK"/>
</dbReference>
<evidence type="ECO:0000313" key="8">
    <source>
        <dbReference type="EMBL" id="SDE15587.1"/>
    </source>
</evidence>
<dbReference type="Pfam" id="PF04263">
    <property type="entry name" value="TPK_catalytic"/>
    <property type="match status" value="1"/>
</dbReference>
<dbReference type="AlphaFoldDB" id="A0A1G7AM85"/>
<keyword evidence="9" id="KW-1185">Reference proteome</keyword>
<keyword evidence="2" id="KW-0547">Nucleotide-binding</keyword>
<dbReference type="EMBL" id="FNAV01000001">
    <property type="protein sequence ID" value="SDE15587.1"/>
    <property type="molecule type" value="Genomic_DNA"/>
</dbReference>
<reference evidence="9" key="1">
    <citation type="submission" date="2016-10" db="EMBL/GenBank/DDBJ databases">
        <authorList>
            <person name="Varghese N."/>
            <person name="Submissions S."/>
        </authorList>
    </citation>
    <scope>NUCLEOTIDE SEQUENCE [LARGE SCALE GENOMIC DNA]</scope>
    <source>
        <strain evidence="9">DSM 10146</strain>
    </source>
</reference>
<name>A0A1G7AM85_9RHOB</name>
<organism evidence="8 9">
    <name type="scientific">Salipiger thiooxidans</name>
    <dbReference type="NCBI Taxonomy" id="282683"/>
    <lineage>
        <taxon>Bacteria</taxon>
        <taxon>Pseudomonadati</taxon>
        <taxon>Pseudomonadota</taxon>
        <taxon>Alphaproteobacteria</taxon>
        <taxon>Rhodobacterales</taxon>
        <taxon>Roseobacteraceae</taxon>
        <taxon>Salipiger</taxon>
    </lineage>
</organism>
<dbReference type="NCBIfam" id="TIGR01378">
    <property type="entry name" value="thi_PPkinase"/>
    <property type="match status" value="1"/>
</dbReference>
<dbReference type="GO" id="GO:0030975">
    <property type="term" value="F:thiamine binding"/>
    <property type="evidence" value="ECO:0007669"/>
    <property type="project" value="InterPro"/>
</dbReference>
<dbReference type="InterPro" id="IPR006282">
    <property type="entry name" value="Thi_PPkinase"/>
</dbReference>
<dbReference type="Gene3D" id="3.40.50.10240">
    <property type="entry name" value="Thiamin pyrophosphokinase, catalytic domain"/>
    <property type="match status" value="1"/>
</dbReference>
<dbReference type="CDD" id="cd07995">
    <property type="entry name" value="TPK"/>
    <property type="match status" value="1"/>
</dbReference>
<evidence type="ECO:0000259" key="7">
    <source>
        <dbReference type="Pfam" id="PF04265"/>
    </source>
</evidence>
<accession>A0A1G7AM85</accession>
<keyword evidence="4" id="KW-0067">ATP-binding</keyword>
<dbReference type="STRING" id="282683.SAMN04488105_101236"/>
<keyword evidence="3 8" id="KW-0418">Kinase</keyword>
<dbReference type="EC" id="2.7.6.2" evidence="5"/>
<dbReference type="GO" id="GO:0006772">
    <property type="term" value="P:thiamine metabolic process"/>
    <property type="evidence" value="ECO:0007669"/>
    <property type="project" value="UniProtKB-UniRule"/>
</dbReference>
<dbReference type="GO" id="GO:0005524">
    <property type="term" value="F:ATP binding"/>
    <property type="evidence" value="ECO:0007669"/>
    <property type="project" value="UniProtKB-KW"/>
</dbReference>
<dbReference type="RefSeq" id="WP_040383857.1">
    <property type="nucleotide sequence ID" value="NZ_FNAV01000001.1"/>
</dbReference>
<evidence type="ECO:0000259" key="6">
    <source>
        <dbReference type="Pfam" id="PF04263"/>
    </source>
</evidence>
<feature type="domain" description="Thiamin pyrophosphokinase thiamin-binding" evidence="7">
    <location>
        <begin position="152"/>
        <end position="200"/>
    </location>
</feature>
<dbReference type="Proteomes" id="UP000198994">
    <property type="component" value="Unassembled WGS sequence"/>
</dbReference>
<dbReference type="GO" id="GO:0009229">
    <property type="term" value="P:thiamine diphosphate biosynthetic process"/>
    <property type="evidence" value="ECO:0007669"/>
    <property type="project" value="InterPro"/>
</dbReference>
<dbReference type="SUPFAM" id="SSF63999">
    <property type="entry name" value="Thiamin pyrophosphokinase, catalytic domain"/>
    <property type="match status" value="1"/>
</dbReference>
<feature type="domain" description="Thiamin pyrophosphokinase catalytic" evidence="6">
    <location>
        <begin position="26"/>
        <end position="120"/>
    </location>
</feature>
<dbReference type="OrthoDB" id="7057856at2"/>
<sequence length="229" mass="24399">MNDGLVSHPGPVLLVGGGKSDPDQLRELLDTCALRVAADGGAETLLALGVMPDAVIGDLDSLTDVSRARIPAERVHHIPEQNSTDFDKCLSNITAPLVYGTGFLGPRVDHQLAGLTVLANRPDRRCILLGEEDVIALAPPEIELSLPVATRLSLYPLAAMRGESEGLRWPLDGIEFAPARRVGTSNETSETRVRLRFDAPAMLIILPVESTPALSRGLLSAPATWPAHA</sequence>
<dbReference type="GO" id="GO:0004788">
    <property type="term" value="F:thiamine diphosphokinase activity"/>
    <property type="evidence" value="ECO:0007669"/>
    <property type="project" value="UniProtKB-UniRule"/>
</dbReference>
<dbReference type="InterPro" id="IPR007371">
    <property type="entry name" value="TPK_catalytic"/>
</dbReference>